<dbReference type="InterPro" id="IPR018691">
    <property type="entry name" value="DUF2188"/>
</dbReference>
<feature type="region of interest" description="Disordered" evidence="1">
    <location>
        <begin position="52"/>
        <end position="74"/>
    </location>
</feature>
<keyword evidence="5" id="KW-1185">Reference proteome</keyword>
<proteinExistence type="predicted"/>
<sequence>MDTYNINKTGTGWALTKQGSARPSKTAETKEAIVELAKEFLSDKTASLRIHSMDGRIQEERTYPRKADPTRSPG</sequence>
<dbReference type="Proteomes" id="UP001224477">
    <property type="component" value="Unassembled WGS sequence"/>
</dbReference>
<accession>A0A1H2E4Q9</accession>
<evidence type="ECO:0000313" key="5">
    <source>
        <dbReference type="Proteomes" id="UP001224477"/>
    </source>
</evidence>
<dbReference type="GeneID" id="93510726"/>
<protein>
    <submittedName>
        <fullName evidence="3">DUF2188 domain-containing protein</fullName>
    </submittedName>
</protein>
<gene>
    <name evidence="3" type="ORF">HX826_02710</name>
    <name evidence="2" type="ORF">RCO22_23775</name>
</gene>
<evidence type="ECO:0000256" key="1">
    <source>
        <dbReference type="SAM" id="MobiDB-lite"/>
    </source>
</evidence>
<comment type="caution">
    <text evidence="3">The sequence shown here is derived from an EMBL/GenBank/DDBJ whole genome shotgun (WGS) entry which is preliminary data.</text>
</comment>
<dbReference type="EMBL" id="JACAQR010000003">
    <property type="protein sequence ID" value="NWD40757.1"/>
    <property type="molecule type" value="Genomic_DNA"/>
</dbReference>
<evidence type="ECO:0000313" key="3">
    <source>
        <dbReference type="EMBL" id="NWD40757.1"/>
    </source>
</evidence>
<name>A0A1H2E4Q9_9PSED</name>
<dbReference type="Proteomes" id="UP000546584">
    <property type="component" value="Unassembled WGS sequence"/>
</dbReference>
<dbReference type="EMBL" id="JAVGXC010000030">
    <property type="protein sequence ID" value="MDR0191970.1"/>
    <property type="molecule type" value="Genomic_DNA"/>
</dbReference>
<dbReference type="AlphaFoldDB" id="A0A1H2E4Q9"/>
<organism evidence="3 4">
    <name type="scientific">Pseudomonas yamanorum</name>
    <dbReference type="NCBI Taxonomy" id="515393"/>
    <lineage>
        <taxon>Bacteria</taxon>
        <taxon>Pseudomonadati</taxon>
        <taxon>Pseudomonadota</taxon>
        <taxon>Gammaproteobacteria</taxon>
        <taxon>Pseudomonadales</taxon>
        <taxon>Pseudomonadaceae</taxon>
        <taxon>Pseudomonas</taxon>
    </lineage>
</organism>
<dbReference type="RefSeq" id="WP_003217639.1">
    <property type="nucleotide sequence ID" value="NZ_CP143576.1"/>
</dbReference>
<evidence type="ECO:0000313" key="4">
    <source>
        <dbReference type="Proteomes" id="UP000546584"/>
    </source>
</evidence>
<dbReference type="Pfam" id="PF09954">
    <property type="entry name" value="DUF2188"/>
    <property type="match status" value="1"/>
</dbReference>
<reference evidence="3 4" key="1">
    <citation type="submission" date="2020-04" db="EMBL/GenBank/DDBJ databases">
        <title>Molecular characterization of pseudomonads from Agaricus bisporus reveal novel blotch 2 pathogens in Western Europe.</title>
        <authorList>
            <person name="Taparia T."/>
            <person name="Krijger M."/>
            <person name="Haynes E."/>
            <person name="Elpinstone J.G."/>
            <person name="Noble R."/>
            <person name="Van Der Wolf J."/>
        </authorList>
    </citation>
    <scope>NUCLEOTIDE SEQUENCE [LARGE SCALE GENOMIC DNA]</scope>
    <source>
        <strain evidence="3 4">IPO3753</strain>
    </source>
</reference>
<evidence type="ECO:0000313" key="2">
    <source>
        <dbReference type="EMBL" id="MDR0191970.1"/>
    </source>
</evidence>
<reference evidence="2 5" key="2">
    <citation type="journal article" date="2023" name="Microbiol. Resour. Announc.">
        <title>Whole-genome sequence of Pseudomonas yamanorum OLsAu1 isolated from the edible ectomycorrhizal mushroom Lactarius sp. section Deliciosi.</title>
        <authorList>
            <person name="Ramirez-Mendoza R."/>
            <person name="Angeles-Argaiz R.E."/>
            <person name="Hernandez-Oaxaca D."/>
            <person name="Aguirre-Beltran L."/>
            <person name="Almaraz-Suarez J."/>
            <person name="Perez-Moreno J."/>
        </authorList>
    </citation>
    <scope>NUCLEOTIDE SEQUENCE [LARGE SCALE GENOMIC DNA]</scope>
    <source>
        <strain evidence="2 5">OLsAu1</strain>
    </source>
</reference>